<keyword evidence="5" id="KW-1185">Reference proteome</keyword>
<dbReference type="InterPro" id="IPR014729">
    <property type="entry name" value="Rossmann-like_a/b/a_fold"/>
</dbReference>
<gene>
    <name evidence="3" type="primary">CTU2</name>
    <name evidence="3" type="synonym">NCS2</name>
    <name evidence="4" type="ORF">GDO86_008345</name>
</gene>
<comment type="caution">
    <text evidence="4">The sequence shown here is derived from an EMBL/GenBank/DDBJ whole genome shotgun (WGS) entry which is preliminary data.</text>
</comment>
<keyword evidence="1 3" id="KW-0963">Cytoplasm</keyword>
<proteinExistence type="inferred from homology"/>
<evidence type="ECO:0000256" key="3">
    <source>
        <dbReference type="HAMAP-Rule" id="MF_03054"/>
    </source>
</evidence>
<sequence>MKCKEGSAVLIIRVGDAFCKPCFKEYFVHKFRATLGKNRVVYPGEKGLSCNAPKKLRFVPGIVFIDEGAVCGQSWEKRHQIICEVQGVLQQTRFPFHIMPLEEVFSLPDSILQSGVSQERQNYKQAVDHFIGLQQTHRDTECSVIMEKMSQLKTVDSAVSAVSDRIYNCAEDSRPQGAHTQKLIELFDSVKTQTAKFQFLHMLRNHLILHIARANGYSKVMTGESCNRLAVNLLSNISLGRGAFLPLDIGFCDSRNGDVAVIRPMRDYFLKEIIFYNRLFNVSSVFTPGIDTKAPESSSIQRLSETFINKLQEDFPSTVSTVYRTSEKLNVSKTDVDKDTCLKELCLLCQCPLDTHADTASAFHATLVSQQLSQKVGLKTEDSGKPCCKEGTCCKGQEYGDTGHSRSLQAASIFPWLCYGCRLTVKDLKTLNHLPQYILHEADHRTHRCEMRKEIQEFLIEDDIGCV</sequence>
<keyword evidence="2 3" id="KW-0819">tRNA processing</keyword>
<comment type="function">
    <text evidence="3">Plays a central role in 2-thiolation of mcm(5)S(2)U at tRNA wobble positions of tRNA(Lys), tRNA(Glu) and tRNA(Gln). May act by forming a heterodimer with CTU1/ATPBD3 that ligates sulfur from thiocarboxylated URM1 onto the uridine of tRNAs at wobble position.</text>
</comment>
<dbReference type="GO" id="GO:0016779">
    <property type="term" value="F:nucleotidyltransferase activity"/>
    <property type="evidence" value="ECO:0007669"/>
    <property type="project" value="UniProtKB-UniRule"/>
</dbReference>
<dbReference type="GO" id="GO:0032447">
    <property type="term" value="P:protein urmylation"/>
    <property type="evidence" value="ECO:0007669"/>
    <property type="project" value="UniProtKB-UniRule"/>
</dbReference>
<dbReference type="PANTHER" id="PTHR20882">
    <property type="entry name" value="CYTOPLASMIC TRNA 2-THIOLATION PROTEIN 2"/>
    <property type="match status" value="1"/>
</dbReference>
<dbReference type="OrthoDB" id="25129at2759"/>
<dbReference type="Pfam" id="PF10288">
    <property type="entry name" value="CTU2"/>
    <property type="match status" value="1"/>
</dbReference>
<organism evidence="4 5">
    <name type="scientific">Hymenochirus boettgeri</name>
    <name type="common">Congo dwarf clawed frog</name>
    <dbReference type="NCBI Taxonomy" id="247094"/>
    <lineage>
        <taxon>Eukaryota</taxon>
        <taxon>Metazoa</taxon>
        <taxon>Chordata</taxon>
        <taxon>Craniata</taxon>
        <taxon>Vertebrata</taxon>
        <taxon>Euteleostomi</taxon>
        <taxon>Amphibia</taxon>
        <taxon>Batrachia</taxon>
        <taxon>Anura</taxon>
        <taxon>Pipoidea</taxon>
        <taxon>Pipidae</taxon>
        <taxon>Pipinae</taxon>
        <taxon>Hymenochirus</taxon>
    </lineage>
</organism>
<comment type="subcellular location">
    <subcellularLocation>
        <location evidence="3">Cytoplasm</location>
    </subcellularLocation>
</comment>
<dbReference type="SUPFAM" id="SSF52402">
    <property type="entry name" value="Adenine nucleotide alpha hydrolases-like"/>
    <property type="match status" value="1"/>
</dbReference>
<dbReference type="GO" id="GO:0000049">
    <property type="term" value="F:tRNA binding"/>
    <property type="evidence" value="ECO:0007669"/>
    <property type="project" value="InterPro"/>
</dbReference>
<dbReference type="Gene3D" id="3.40.50.620">
    <property type="entry name" value="HUPs"/>
    <property type="match status" value="1"/>
</dbReference>
<evidence type="ECO:0000313" key="5">
    <source>
        <dbReference type="Proteomes" id="UP000812440"/>
    </source>
</evidence>
<dbReference type="GO" id="GO:0002143">
    <property type="term" value="P:tRNA wobble position uridine thiolation"/>
    <property type="evidence" value="ECO:0007669"/>
    <property type="project" value="TreeGrafter"/>
</dbReference>
<dbReference type="GO" id="GO:0005829">
    <property type="term" value="C:cytosol"/>
    <property type="evidence" value="ECO:0007669"/>
    <property type="project" value="TreeGrafter"/>
</dbReference>
<accession>A0A8T2J1K3</accession>
<comment type="pathway">
    <text evidence="3">tRNA modification; 5-methoxycarbonylmethyl-2-thiouridine-tRNA biosynthesis.</text>
</comment>
<reference evidence="4" key="1">
    <citation type="thesis" date="2020" institute="ProQuest LLC" country="789 East Eisenhower Parkway, Ann Arbor, MI, USA">
        <title>Comparative Genomics and Chromosome Evolution.</title>
        <authorList>
            <person name="Mudd A.B."/>
        </authorList>
    </citation>
    <scope>NUCLEOTIDE SEQUENCE</scope>
    <source>
        <strain evidence="4">Female2</strain>
        <tissue evidence="4">Blood</tissue>
    </source>
</reference>
<dbReference type="InterPro" id="IPR019407">
    <property type="entry name" value="CTU2"/>
</dbReference>
<dbReference type="AlphaFoldDB" id="A0A8T2J1K3"/>
<evidence type="ECO:0000256" key="2">
    <source>
        <dbReference type="ARBA" id="ARBA00022694"/>
    </source>
</evidence>
<evidence type="ECO:0000313" key="4">
    <source>
        <dbReference type="EMBL" id="KAG8437597.1"/>
    </source>
</evidence>
<dbReference type="EMBL" id="JAACNH010000007">
    <property type="protein sequence ID" value="KAG8437597.1"/>
    <property type="molecule type" value="Genomic_DNA"/>
</dbReference>
<evidence type="ECO:0000256" key="1">
    <source>
        <dbReference type="ARBA" id="ARBA00022490"/>
    </source>
</evidence>
<dbReference type="HAMAP" id="MF_03054">
    <property type="entry name" value="CTU2"/>
    <property type="match status" value="1"/>
</dbReference>
<comment type="similarity">
    <text evidence="3">Belongs to the CTU2/NCS2 family.</text>
</comment>
<dbReference type="Proteomes" id="UP000812440">
    <property type="component" value="Chromosome 4"/>
</dbReference>
<dbReference type="PANTHER" id="PTHR20882:SF14">
    <property type="entry name" value="CYTOPLASMIC TRNA 2-THIOLATION PROTEIN 2"/>
    <property type="match status" value="1"/>
</dbReference>
<protein>
    <recommendedName>
        <fullName evidence="3">Cytoplasmic tRNA 2-thiolation protein 2</fullName>
    </recommendedName>
</protein>
<name>A0A8T2J1K3_9PIPI</name>
<dbReference type="GO" id="GO:0016783">
    <property type="term" value="F:sulfurtransferase activity"/>
    <property type="evidence" value="ECO:0007669"/>
    <property type="project" value="TreeGrafter"/>
</dbReference>